<proteinExistence type="predicted"/>
<dbReference type="EMBL" id="MCFJ01000002">
    <property type="protein sequence ID" value="ORY70488.1"/>
    <property type="molecule type" value="Genomic_DNA"/>
</dbReference>
<dbReference type="AlphaFoldDB" id="A0A1Y2EFY1"/>
<dbReference type="RefSeq" id="XP_040720438.1">
    <property type="nucleotide sequence ID" value="XM_040858012.1"/>
</dbReference>
<dbReference type="Proteomes" id="UP000193689">
    <property type="component" value="Unassembled WGS sequence"/>
</dbReference>
<sequence>MRTFSRFLHLVRVHQCKITMISRQHAYKSLYKATLWCPRILRTRSIFIACAVKSYKNGRLYELDRDRKGPVNGGCLEQIEDVLLGKALGRIRESVGKVEFGIGFRLLALALFQS</sequence>
<dbReference type="InParanoid" id="A0A1Y2EFY1"/>
<accession>A0A1Y2EFY1</accession>
<comment type="caution">
    <text evidence="1">The sequence shown here is derived from an EMBL/GenBank/DDBJ whole genome shotgun (WGS) entry which is preliminary data.</text>
</comment>
<name>A0A1Y2EFY1_9PEZI</name>
<protein>
    <submittedName>
        <fullName evidence="1">Uncharacterized protein</fullName>
    </submittedName>
</protein>
<evidence type="ECO:0000313" key="1">
    <source>
        <dbReference type="EMBL" id="ORY70488.1"/>
    </source>
</evidence>
<reference evidence="1 2" key="1">
    <citation type="submission" date="2016-07" db="EMBL/GenBank/DDBJ databases">
        <title>Pervasive Adenine N6-methylation of Active Genes in Fungi.</title>
        <authorList>
            <consortium name="DOE Joint Genome Institute"/>
            <person name="Mondo S.J."/>
            <person name="Dannebaum R.O."/>
            <person name="Kuo R.C."/>
            <person name="Labutti K."/>
            <person name="Haridas S."/>
            <person name="Kuo A."/>
            <person name="Salamov A."/>
            <person name="Ahrendt S.R."/>
            <person name="Lipzen A."/>
            <person name="Sullivan W."/>
            <person name="Andreopoulos W.B."/>
            <person name="Clum A."/>
            <person name="Lindquist E."/>
            <person name="Daum C."/>
            <person name="Ramamoorthy G.K."/>
            <person name="Gryganskyi A."/>
            <person name="Culley D."/>
            <person name="Magnuson J.K."/>
            <person name="James T.Y."/>
            <person name="O'Malley M.A."/>
            <person name="Stajich J.E."/>
            <person name="Spatafora J.W."/>
            <person name="Visel A."/>
            <person name="Grigoriev I.V."/>
        </authorList>
    </citation>
    <scope>NUCLEOTIDE SEQUENCE [LARGE SCALE GENOMIC DNA]</scope>
    <source>
        <strain evidence="1 2">CBS 129021</strain>
    </source>
</reference>
<dbReference type="OrthoDB" id="427186at2759"/>
<gene>
    <name evidence="1" type="ORF">BCR38DRAFT_406090</name>
</gene>
<organism evidence="1 2">
    <name type="scientific">Pseudomassariella vexata</name>
    <dbReference type="NCBI Taxonomy" id="1141098"/>
    <lineage>
        <taxon>Eukaryota</taxon>
        <taxon>Fungi</taxon>
        <taxon>Dikarya</taxon>
        <taxon>Ascomycota</taxon>
        <taxon>Pezizomycotina</taxon>
        <taxon>Sordariomycetes</taxon>
        <taxon>Xylariomycetidae</taxon>
        <taxon>Amphisphaeriales</taxon>
        <taxon>Pseudomassariaceae</taxon>
        <taxon>Pseudomassariella</taxon>
    </lineage>
</organism>
<keyword evidence="2" id="KW-1185">Reference proteome</keyword>
<evidence type="ECO:0000313" key="2">
    <source>
        <dbReference type="Proteomes" id="UP000193689"/>
    </source>
</evidence>
<dbReference type="GeneID" id="63774224"/>